<accession>A0AA39M9B6</accession>
<organism evidence="2 3">
    <name type="scientific">Steinernema hermaphroditum</name>
    <dbReference type="NCBI Taxonomy" id="289476"/>
    <lineage>
        <taxon>Eukaryota</taxon>
        <taxon>Metazoa</taxon>
        <taxon>Ecdysozoa</taxon>
        <taxon>Nematoda</taxon>
        <taxon>Chromadorea</taxon>
        <taxon>Rhabditida</taxon>
        <taxon>Tylenchina</taxon>
        <taxon>Panagrolaimomorpha</taxon>
        <taxon>Strongyloidoidea</taxon>
        <taxon>Steinernematidae</taxon>
        <taxon>Steinernema</taxon>
    </lineage>
</organism>
<evidence type="ECO:0000313" key="3">
    <source>
        <dbReference type="Proteomes" id="UP001175271"/>
    </source>
</evidence>
<keyword evidence="3" id="KW-1185">Reference proteome</keyword>
<evidence type="ECO:0000256" key="1">
    <source>
        <dbReference type="SAM" id="MobiDB-lite"/>
    </source>
</evidence>
<comment type="caution">
    <text evidence="2">The sequence shown here is derived from an EMBL/GenBank/DDBJ whole genome shotgun (WGS) entry which is preliminary data.</text>
</comment>
<dbReference type="AlphaFoldDB" id="A0AA39M9B6"/>
<sequence length="82" mass="9752">MSKTIDGFKNEEKNAHDRLRNHELDHTRPIIGFPRKMVYMKNDIAIRTLTDEYYGIPEDGRTDEKLLRLLRALQYRVNAFSD</sequence>
<gene>
    <name evidence="2" type="ORF">QR680_009387</name>
</gene>
<reference evidence="2" key="1">
    <citation type="submission" date="2023-06" db="EMBL/GenBank/DDBJ databases">
        <title>Genomic analysis of the entomopathogenic nematode Steinernema hermaphroditum.</title>
        <authorList>
            <person name="Schwarz E.M."/>
            <person name="Heppert J.K."/>
            <person name="Baniya A."/>
            <person name="Schwartz H.T."/>
            <person name="Tan C.-H."/>
            <person name="Antoshechkin I."/>
            <person name="Sternberg P.W."/>
            <person name="Goodrich-Blair H."/>
            <person name="Dillman A.R."/>
        </authorList>
    </citation>
    <scope>NUCLEOTIDE SEQUENCE</scope>
    <source>
        <strain evidence="2">PS9179</strain>
        <tissue evidence="2">Whole animal</tissue>
    </source>
</reference>
<dbReference type="Proteomes" id="UP001175271">
    <property type="component" value="Unassembled WGS sequence"/>
</dbReference>
<evidence type="ECO:0000313" key="2">
    <source>
        <dbReference type="EMBL" id="KAK0425792.1"/>
    </source>
</evidence>
<dbReference type="EMBL" id="JAUCMV010000001">
    <property type="protein sequence ID" value="KAK0425792.1"/>
    <property type="molecule type" value="Genomic_DNA"/>
</dbReference>
<protein>
    <submittedName>
        <fullName evidence="2">Uncharacterized protein</fullName>
    </submittedName>
</protein>
<proteinExistence type="predicted"/>
<name>A0AA39M9B6_9BILA</name>
<feature type="region of interest" description="Disordered" evidence="1">
    <location>
        <begin position="1"/>
        <end position="21"/>
    </location>
</feature>